<evidence type="ECO:0000313" key="5">
    <source>
        <dbReference type="EMBL" id="SFM60079.1"/>
    </source>
</evidence>
<dbReference type="SUPFAM" id="SSF46689">
    <property type="entry name" value="Homeodomain-like"/>
    <property type="match status" value="2"/>
</dbReference>
<protein>
    <submittedName>
        <fullName evidence="5">AraC-type DNA-binding protein</fullName>
    </submittedName>
</protein>
<keyword evidence="2 5" id="KW-0238">DNA-binding</keyword>
<sequence>MSGETGSLRALLIGKICGLTEKQSPVTPLPGLTLSRIESPTEPTSYILPPSICLSLQGAKRVLIGNEAYTYNAESLLITSLDLPVTAQVVEASEERPYVGITWEIDMRSLTELIVESGIGLTAPGQVYRGMALGRVTRQILDAFRRLVELVDEAEHAQVLAPIIRKEILYRLLTSPQGPRLIQIALSTNRSRQIAKAVTYLKKNFQKTLKMRELASFVGMSTSSFYQHFKTATGMSPLQYQKKLRLCEARRLLLAGCDVTTAAFKVGYESSSQFTRDYRKFFGLPPSRDAQKLQNETYAAGELNSEEDH</sequence>
<reference evidence="5 6" key="1">
    <citation type="submission" date="2016-10" db="EMBL/GenBank/DDBJ databases">
        <authorList>
            <person name="de Groot N.N."/>
        </authorList>
    </citation>
    <scope>NUCLEOTIDE SEQUENCE [LARGE SCALE GENOMIC DNA]</scope>
    <source>
        <strain evidence="5 6">DSM 9990</strain>
    </source>
</reference>
<dbReference type="InterPro" id="IPR009057">
    <property type="entry name" value="Homeodomain-like_sf"/>
</dbReference>
<dbReference type="Pfam" id="PF12833">
    <property type="entry name" value="HTH_18"/>
    <property type="match status" value="1"/>
</dbReference>
<dbReference type="GO" id="GO:0003700">
    <property type="term" value="F:DNA-binding transcription factor activity"/>
    <property type="evidence" value="ECO:0007669"/>
    <property type="project" value="InterPro"/>
</dbReference>
<dbReference type="PANTHER" id="PTHR43436:SF1">
    <property type="entry name" value="TRANSCRIPTIONAL REGULATORY PROTEIN"/>
    <property type="match status" value="1"/>
</dbReference>
<feature type="domain" description="HTH araC/xylS-type" evidence="4">
    <location>
        <begin position="195"/>
        <end position="292"/>
    </location>
</feature>
<dbReference type="GO" id="GO:0043565">
    <property type="term" value="F:sequence-specific DNA binding"/>
    <property type="evidence" value="ECO:0007669"/>
    <property type="project" value="InterPro"/>
</dbReference>
<evidence type="ECO:0000259" key="4">
    <source>
        <dbReference type="PROSITE" id="PS01124"/>
    </source>
</evidence>
<dbReference type="STRING" id="39841.SAMN05660836_00788"/>
<accession>A0A1I4S6K1</accession>
<dbReference type="InterPro" id="IPR009594">
    <property type="entry name" value="Tscrpt_reg_HTH_AraC_N"/>
</dbReference>
<evidence type="ECO:0000256" key="2">
    <source>
        <dbReference type="ARBA" id="ARBA00023125"/>
    </source>
</evidence>
<keyword evidence="1" id="KW-0805">Transcription regulation</keyword>
<name>A0A1I4S6K1_9BACT</name>
<dbReference type="EMBL" id="FOUU01000002">
    <property type="protein sequence ID" value="SFM60079.1"/>
    <property type="molecule type" value="Genomic_DNA"/>
</dbReference>
<gene>
    <name evidence="5" type="ORF">SAMN05660836_00788</name>
</gene>
<proteinExistence type="predicted"/>
<organism evidence="5 6">
    <name type="scientific">Thermodesulforhabdus norvegica</name>
    <dbReference type="NCBI Taxonomy" id="39841"/>
    <lineage>
        <taxon>Bacteria</taxon>
        <taxon>Pseudomonadati</taxon>
        <taxon>Thermodesulfobacteriota</taxon>
        <taxon>Syntrophobacteria</taxon>
        <taxon>Syntrophobacterales</taxon>
        <taxon>Thermodesulforhabdaceae</taxon>
        <taxon>Thermodesulforhabdus</taxon>
    </lineage>
</organism>
<dbReference type="SMART" id="SM00342">
    <property type="entry name" value="HTH_ARAC"/>
    <property type="match status" value="1"/>
</dbReference>
<dbReference type="PROSITE" id="PS00041">
    <property type="entry name" value="HTH_ARAC_FAMILY_1"/>
    <property type="match status" value="1"/>
</dbReference>
<dbReference type="PROSITE" id="PS01124">
    <property type="entry name" value="HTH_ARAC_FAMILY_2"/>
    <property type="match status" value="1"/>
</dbReference>
<evidence type="ECO:0000313" key="6">
    <source>
        <dbReference type="Proteomes" id="UP000199611"/>
    </source>
</evidence>
<dbReference type="RefSeq" id="WP_093393645.1">
    <property type="nucleotide sequence ID" value="NZ_FOUU01000002.1"/>
</dbReference>
<dbReference type="Proteomes" id="UP000199611">
    <property type="component" value="Unassembled WGS sequence"/>
</dbReference>
<dbReference type="InterPro" id="IPR018060">
    <property type="entry name" value="HTH_AraC"/>
</dbReference>
<evidence type="ECO:0000256" key="1">
    <source>
        <dbReference type="ARBA" id="ARBA00023015"/>
    </source>
</evidence>
<dbReference type="Gene3D" id="1.10.10.60">
    <property type="entry name" value="Homeodomain-like"/>
    <property type="match status" value="1"/>
</dbReference>
<dbReference type="InterPro" id="IPR018062">
    <property type="entry name" value="HTH_AraC-typ_CS"/>
</dbReference>
<dbReference type="Pfam" id="PF06719">
    <property type="entry name" value="AraC_N"/>
    <property type="match status" value="1"/>
</dbReference>
<keyword evidence="6" id="KW-1185">Reference proteome</keyword>
<evidence type="ECO:0000256" key="3">
    <source>
        <dbReference type="ARBA" id="ARBA00023163"/>
    </source>
</evidence>
<keyword evidence="3" id="KW-0804">Transcription</keyword>
<dbReference type="OrthoDB" id="9802263at2"/>
<dbReference type="AlphaFoldDB" id="A0A1I4S6K1"/>
<dbReference type="PANTHER" id="PTHR43436">
    <property type="entry name" value="ARAC-FAMILY TRANSCRIPTIONAL REGULATOR"/>
    <property type="match status" value="1"/>
</dbReference>